<dbReference type="AlphaFoldDB" id="A0A430RVR1"/>
<dbReference type="SUPFAM" id="SSF52980">
    <property type="entry name" value="Restriction endonuclease-like"/>
    <property type="match status" value="1"/>
</dbReference>
<reference evidence="3 4" key="1">
    <citation type="journal article" date="2019" name="Extremophiles">
        <title>Biogeography of thermophiles and predominance of Thermus scotoductus in domestic water heaters.</title>
        <authorList>
            <person name="Wilpiszeski R.L."/>
            <person name="Zhang Z."/>
            <person name="House C.H."/>
        </authorList>
    </citation>
    <scope>NUCLEOTIDE SEQUENCE [LARGE SCALE GENOMIC DNA]</scope>
    <source>
        <strain evidence="3 4">25_S25</strain>
    </source>
</reference>
<dbReference type="InterPro" id="IPR012296">
    <property type="entry name" value="Nuclease_put_TT1808"/>
</dbReference>
<protein>
    <recommendedName>
        <fullName evidence="2">Putative restriction endonuclease domain-containing protein</fullName>
    </recommendedName>
</protein>
<dbReference type="EMBL" id="PELY01000328">
    <property type="protein sequence ID" value="RTH24166.1"/>
    <property type="molecule type" value="Genomic_DNA"/>
</dbReference>
<sequence>MWAASDDDKSQVVETLRVSPEREPQPDLTLLKYRENFYREEVPEGEDALLVIEVADTSLDYDLTVKLPLYAKAGIPEVWVVDLVREKVHVFRKPQGEGYGEGEALGHGLKLAFVGEEIAKEDLQ</sequence>
<feature type="compositionally biased region" description="Basic and acidic residues" evidence="1">
    <location>
        <begin position="1"/>
        <end position="11"/>
    </location>
</feature>
<gene>
    <name evidence="3" type="ORF">CSW38_09350</name>
</gene>
<dbReference type="InterPro" id="IPR008538">
    <property type="entry name" value="Uma2"/>
</dbReference>
<evidence type="ECO:0000259" key="2">
    <source>
        <dbReference type="Pfam" id="PF05685"/>
    </source>
</evidence>
<dbReference type="Gene3D" id="3.90.1570.10">
    <property type="entry name" value="tt1808, chain A"/>
    <property type="match status" value="1"/>
</dbReference>
<evidence type="ECO:0000313" key="3">
    <source>
        <dbReference type="EMBL" id="RTH24166.1"/>
    </source>
</evidence>
<dbReference type="Proteomes" id="UP000287306">
    <property type="component" value="Unassembled WGS sequence"/>
</dbReference>
<dbReference type="CDD" id="cd06260">
    <property type="entry name" value="DUF820-like"/>
    <property type="match status" value="1"/>
</dbReference>
<comment type="caution">
    <text evidence="3">The sequence shown here is derived from an EMBL/GenBank/DDBJ whole genome shotgun (WGS) entry which is preliminary data.</text>
</comment>
<accession>A0A430RVR1</accession>
<name>A0A430RVR1_THESC</name>
<proteinExistence type="predicted"/>
<feature type="domain" description="Putative restriction endonuclease" evidence="2">
    <location>
        <begin position="15"/>
        <end position="104"/>
    </location>
</feature>
<evidence type="ECO:0000256" key="1">
    <source>
        <dbReference type="SAM" id="MobiDB-lite"/>
    </source>
</evidence>
<organism evidence="3 4">
    <name type="scientific">Thermus scotoductus</name>
    <dbReference type="NCBI Taxonomy" id="37636"/>
    <lineage>
        <taxon>Bacteria</taxon>
        <taxon>Thermotogati</taxon>
        <taxon>Deinococcota</taxon>
        <taxon>Deinococci</taxon>
        <taxon>Thermales</taxon>
        <taxon>Thermaceae</taxon>
        <taxon>Thermus</taxon>
    </lineage>
</organism>
<dbReference type="PANTHER" id="PTHR35400:SF3">
    <property type="entry name" value="SLL1072 PROTEIN"/>
    <property type="match status" value="1"/>
</dbReference>
<dbReference type="Pfam" id="PF05685">
    <property type="entry name" value="Uma2"/>
    <property type="match status" value="1"/>
</dbReference>
<dbReference type="PANTHER" id="PTHR35400">
    <property type="entry name" value="SLR1083 PROTEIN"/>
    <property type="match status" value="1"/>
</dbReference>
<dbReference type="InterPro" id="IPR011335">
    <property type="entry name" value="Restrct_endonuc-II-like"/>
</dbReference>
<evidence type="ECO:0000313" key="4">
    <source>
        <dbReference type="Proteomes" id="UP000287306"/>
    </source>
</evidence>
<feature type="region of interest" description="Disordered" evidence="1">
    <location>
        <begin position="1"/>
        <end position="22"/>
    </location>
</feature>